<evidence type="ECO:0000313" key="5">
    <source>
        <dbReference type="Proteomes" id="UP000823882"/>
    </source>
</evidence>
<sequence>MRACNRRLVAATLTAAMLLAMSPAYAAEPDEETLSEQQTVATEATVPEETAPPEETGEELSLLSEMADVEGVYTTWQNAVQIKDGQTASFTLSNYDSSYTADQIWFAVTVPKDNYAIQMQLADVTKSINVYLYDESVLNSAEPGSGNYEKAWGITSDLTYSWKVEHAGIYYLMVRRYNNSSSATYPTSLTVDLVEPDLNENNDTWANATELTRNVNTYYALNGQNDEDWFKITTTVPGEAVKLVLSNFDYTVSAVRADLYTAAEAQDNSPSALTSLTNVKTDSSLSYKINEPGDYYVRIKPNSSNEYVTKTLKVRYETVSGDANELNDDWSSATPLAFDAPVEFTLNGENDEDWFQFETTRPNELVYLSFREFDTDYSNKISYYVYDAAAGGYNSSSITYGHIDMTHTKAITFANAGIHYIRLDVNGKVPVENPLVLTITGGAIDDGEPNDTWEQAVPLSINTPQEFNIPSSTDVDWFMFTVDEADMTVELTFNIPVDGRVFYYLYAGDDLIRYGENTGYSLDFRNQIGDGISTYYCMLEEPGTYYLRVDEHSGFEETATISYTLVPPDNNERNNTWQTATQLSLEQAMSFTLPANNDVDYFKFEATEDNQTVELTFTIPQGGQIYYYLYSGADYALEGDHAESIDLHNSISGGTSSYRCMLGEAGAYYVRVEDHSSNIFDEAATITYRLIQPDEHEKNNTRTDAVALREEVASSFTIPAGNDMDWFQFEATEDYQTVELTLNIPDGGRIYYDLYSAADFAEEGDSAGSIDYRANISGGPRVYRYMLKEAGTYYLRIQDYSGGIFDEEATVAYRLIAPDEYENNNTWSAAVVAAPQTALSLTLPAGNDEDWFKLGEATAGDHISFAGGNVHGTGTLTAELRVLEDGKVSTTYCTRSTASTSQTSFSGTYTAERDGVYYARLYNGGWLTEPMWFRYAITKDDVAVTGVSITNGGVTIAVGQTLQLYGNVSPSNATNQNVTWSSSQPSVAEIDANGLITAKTKGSTTIMVSTADGGRTARTTIHVVDAIPVTDITLTAEGYTESAGTEDSPRPLALGTSLQMTASVVPENATERGITWAVSNEDVLAVTSSGKVYAVGSGKAKVTATTVDGSFTKGYWFSVPDESYPVRGISLNYNAATIYMGESGIDLLATVSPSYATNPAVNWKSDNPDVAAVDQYGHVTPISKGYATITVTAAENPGVQNSCLISVQPERTRVEGISFPETQIALGLYGSVTLQPVFTPANATDQTVTWESSNKAVVTVSRTGVVTAIGLGSAAIAATSSDGGYKASVTITVSLSAGYGDVNNDGGVDTADALMVLQNSVGLRYLSEVQETAADVNGDGYVDAADAILILRYHVGLIDSFPVEDK</sequence>
<name>A0A9D2P172_9FIRM</name>
<dbReference type="Proteomes" id="UP000823882">
    <property type="component" value="Unassembled WGS sequence"/>
</dbReference>
<evidence type="ECO:0000259" key="3">
    <source>
        <dbReference type="PROSITE" id="PS51766"/>
    </source>
</evidence>
<dbReference type="SUPFAM" id="SSF49373">
    <property type="entry name" value="Invasin/intimin cell-adhesion fragments"/>
    <property type="match status" value="4"/>
</dbReference>
<dbReference type="Gene3D" id="2.60.120.380">
    <property type="match status" value="7"/>
</dbReference>
<reference evidence="4" key="1">
    <citation type="journal article" date="2021" name="PeerJ">
        <title>Extensive microbial diversity within the chicken gut microbiome revealed by metagenomics and culture.</title>
        <authorList>
            <person name="Gilroy R."/>
            <person name="Ravi A."/>
            <person name="Getino M."/>
            <person name="Pursley I."/>
            <person name="Horton D.L."/>
            <person name="Alikhan N.F."/>
            <person name="Baker D."/>
            <person name="Gharbi K."/>
            <person name="Hall N."/>
            <person name="Watson M."/>
            <person name="Adriaenssens E.M."/>
            <person name="Foster-Nyarko E."/>
            <person name="Jarju S."/>
            <person name="Secka A."/>
            <person name="Antonio M."/>
            <person name="Oren A."/>
            <person name="Chaudhuri R.R."/>
            <person name="La Ragione R."/>
            <person name="Hildebrand F."/>
            <person name="Pallen M.J."/>
        </authorList>
    </citation>
    <scope>NUCLEOTIDE SEQUENCE</scope>
    <source>
        <strain evidence="4">CHK186-1790</strain>
    </source>
</reference>
<dbReference type="CDD" id="cd14256">
    <property type="entry name" value="Dockerin_I"/>
    <property type="match status" value="1"/>
</dbReference>
<evidence type="ECO:0000256" key="2">
    <source>
        <dbReference type="SAM" id="SignalP"/>
    </source>
</evidence>
<dbReference type="InterPro" id="IPR016134">
    <property type="entry name" value="Dockerin_dom"/>
</dbReference>
<dbReference type="PROSITE" id="PS51766">
    <property type="entry name" value="DOCKERIN"/>
    <property type="match status" value="1"/>
</dbReference>
<dbReference type="EMBL" id="DWWJ01000167">
    <property type="protein sequence ID" value="HJC41722.1"/>
    <property type="molecule type" value="Genomic_DNA"/>
</dbReference>
<protein>
    <submittedName>
        <fullName evidence="4">Ig-like domain-containing protein</fullName>
    </submittedName>
</protein>
<feature type="signal peptide" evidence="2">
    <location>
        <begin position="1"/>
        <end position="26"/>
    </location>
</feature>
<dbReference type="InterPro" id="IPR008964">
    <property type="entry name" value="Invasin/intimin_cell_adhesion"/>
</dbReference>
<feature type="chain" id="PRO_5038593110" evidence="2">
    <location>
        <begin position="27"/>
        <end position="1366"/>
    </location>
</feature>
<dbReference type="InterPro" id="IPR036439">
    <property type="entry name" value="Dockerin_dom_sf"/>
</dbReference>
<dbReference type="GO" id="GO:0004553">
    <property type="term" value="F:hydrolase activity, hydrolyzing O-glycosyl compounds"/>
    <property type="evidence" value="ECO:0007669"/>
    <property type="project" value="InterPro"/>
</dbReference>
<dbReference type="Pfam" id="PF00404">
    <property type="entry name" value="Dockerin_1"/>
    <property type="match status" value="1"/>
</dbReference>
<evidence type="ECO:0000313" key="4">
    <source>
        <dbReference type="EMBL" id="HJC41722.1"/>
    </source>
</evidence>
<evidence type="ECO:0000256" key="1">
    <source>
        <dbReference type="SAM" id="MobiDB-lite"/>
    </source>
</evidence>
<proteinExistence type="predicted"/>
<dbReference type="GO" id="GO:0000272">
    <property type="term" value="P:polysaccharide catabolic process"/>
    <property type="evidence" value="ECO:0007669"/>
    <property type="project" value="InterPro"/>
</dbReference>
<feature type="compositionally biased region" description="Low complexity" evidence="1">
    <location>
        <begin position="39"/>
        <end position="49"/>
    </location>
</feature>
<feature type="domain" description="Dockerin" evidence="3">
    <location>
        <begin position="1295"/>
        <end position="1363"/>
    </location>
</feature>
<dbReference type="SMART" id="SM00635">
    <property type="entry name" value="BID_2"/>
    <property type="match status" value="4"/>
</dbReference>
<feature type="region of interest" description="Disordered" evidence="1">
    <location>
        <begin position="28"/>
        <end position="58"/>
    </location>
</feature>
<dbReference type="Gene3D" id="2.60.40.1080">
    <property type="match status" value="4"/>
</dbReference>
<dbReference type="SUPFAM" id="SSF89260">
    <property type="entry name" value="Collagen-binding domain"/>
    <property type="match status" value="3"/>
</dbReference>
<dbReference type="SUPFAM" id="SSF63446">
    <property type="entry name" value="Type I dockerin domain"/>
    <property type="match status" value="1"/>
</dbReference>
<dbReference type="Pfam" id="PF02368">
    <property type="entry name" value="Big_2"/>
    <property type="match status" value="4"/>
</dbReference>
<dbReference type="InterPro" id="IPR003343">
    <property type="entry name" value="Big_2"/>
</dbReference>
<comment type="caution">
    <text evidence="4">The sequence shown here is derived from an EMBL/GenBank/DDBJ whole genome shotgun (WGS) entry which is preliminary data.</text>
</comment>
<gene>
    <name evidence="4" type="ORF">H9701_09265</name>
</gene>
<reference evidence="4" key="2">
    <citation type="submission" date="2021-04" db="EMBL/GenBank/DDBJ databases">
        <authorList>
            <person name="Gilroy R."/>
        </authorList>
    </citation>
    <scope>NUCLEOTIDE SEQUENCE</scope>
    <source>
        <strain evidence="4">CHK186-1790</strain>
    </source>
</reference>
<keyword evidence="2" id="KW-0732">Signal</keyword>
<dbReference type="InterPro" id="IPR002105">
    <property type="entry name" value="Dockerin_1_rpt"/>
</dbReference>
<organism evidence="4 5">
    <name type="scientific">Candidatus Intestinimonas pullistercoris</name>
    <dbReference type="NCBI Taxonomy" id="2838623"/>
    <lineage>
        <taxon>Bacteria</taxon>
        <taxon>Bacillati</taxon>
        <taxon>Bacillota</taxon>
        <taxon>Clostridia</taxon>
        <taxon>Eubacteriales</taxon>
        <taxon>Intestinimonas</taxon>
    </lineage>
</organism>
<accession>A0A9D2P172</accession>
<dbReference type="Gene3D" id="1.10.1330.10">
    <property type="entry name" value="Dockerin domain"/>
    <property type="match status" value="1"/>
</dbReference>